<comment type="subcellular location">
    <subcellularLocation>
        <location evidence="1">Cell membrane</location>
        <topology evidence="1">Multi-pass membrane protein</topology>
    </subcellularLocation>
    <subcellularLocation>
        <location evidence="6">Membrane</location>
        <topology evidence="6">Multi-pass membrane protein</topology>
    </subcellularLocation>
</comment>
<evidence type="ECO:0000256" key="6">
    <source>
        <dbReference type="RuleBase" id="RU004057"/>
    </source>
</evidence>
<feature type="transmembrane region" description="Helical" evidence="8">
    <location>
        <begin position="166"/>
        <end position="192"/>
    </location>
</feature>
<keyword evidence="5 8" id="KW-0472">Membrane</keyword>
<evidence type="ECO:0000256" key="5">
    <source>
        <dbReference type="ARBA" id="ARBA00023136"/>
    </source>
</evidence>
<proteinExistence type="inferred from homology"/>
<dbReference type="RefSeq" id="WP_379884573.1">
    <property type="nucleotide sequence ID" value="NZ_JBHSDI010000001.1"/>
</dbReference>
<dbReference type="PANTHER" id="PTHR30625:SF11">
    <property type="entry name" value="MOTA_TOLQ_EXBB PROTON CHANNEL DOMAIN-CONTAINING PROTEIN"/>
    <property type="match status" value="1"/>
</dbReference>
<sequence length="251" mass="26529">MPDSADLTSLESPLQNLVAMGGPVMYVLIALATLGVLTFFYLTITGALFAPRSVGSVRREVAQWKQSGTWPTASGSFLARCNPMLALSRRAMAGVSNGEPADSLRENLAQGAQRALQPFEAPLKIIEVIAALAPLLGLLGTVMGMMEAFSAMATTEGRASASQLSGGIYEALTTTAAGLVIAIPFAAIAAWAEFRLRRLNSQMNEQLLDILNTATVTAPAEAHQQPARQDRQAPEPRDASRQPTRVAHAAG</sequence>
<evidence type="ECO:0000256" key="3">
    <source>
        <dbReference type="ARBA" id="ARBA00022692"/>
    </source>
</evidence>
<dbReference type="InterPro" id="IPR002898">
    <property type="entry name" value="MotA_ExbB_proton_chnl"/>
</dbReference>
<evidence type="ECO:0000259" key="9">
    <source>
        <dbReference type="Pfam" id="PF01618"/>
    </source>
</evidence>
<keyword evidence="6" id="KW-0813">Transport</keyword>
<evidence type="ECO:0000313" key="11">
    <source>
        <dbReference type="Proteomes" id="UP001595798"/>
    </source>
</evidence>
<feature type="transmembrane region" description="Helical" evidence="8">
    <location>
        <begin position="125"/>
        <end position="146"/>
    </location>
</feature>
<reference evidence="11" key="1">
    <citation type="journal article" date="2019" name="Int. J. Syst. Evol. Microbiol.">
        <title>The Global Catalogue of Microorganisms (GCM) 10K type strain sequencing project: providing services to taxonomists for standard genome sequencing and annotation.</title>
        <authorList>
            <consortium name="The Broad Institute Genomics Platform"/>
            <consortium name="The Broad Institute Genome Sequencing Center for Infectious Disease"/>
            <person name="Wu L."/>
            <person name="Ma J."/>
        </authorList>
    </citation>
    <scope>NUCLEOTIDE SEQUENCE [LARGE SCALE GENOMIC DNA]</scope>
    <source>
        <strain evidence="11">CECT 7297</strain>
    </source>
</reference>
<evidence type="ECO:0000256" key="4">
    <source>
        <dbReference type="ARBA" id="ARBA00022989"/>
    </source>
</evidence>
<feature type="region of interest" description="Disordered" evidence="7">
    <location>
        <begin position="218"/>
        <end position="251"/>
    </location>
</feature>
<feature type="domain" description="MotA/TolQ/ExbB proton channel" evidence="9">
    <location>
        <begin position="89"/>
        <end position="204"/>
    </location>
</feature>
<organism evidence="10 11">
    <name type="scientific">Marinobacter lacisalsi</name>
    <dbReference type="NCBI Taxonomy" id="475979"/>
    <lineage>
        <taxon>Bacteria</taxon>
        <taxon>Pseudomonadati</taxon>
        <taxon>Pseudomonadota</taxon>
        <taxon>Gammaproteobacteria</taxon>
        <taxon>Pseudomonadales</taxon>
        <taxon>Marinobacteraceae</taxon>
        <taxon>Marinobacter</taxon>
    </lineage>
</organism>
<evidence type="ECO:0000256" key="7">
    <source>
        <dbReference type="SAM" id="MobiDB-lite"/>
    </source>
</evidence>
<dbReference type="PANTHER" id="PTHR30625">
    <property type="entry name" value="PROTEIN TOLQ"/>
    <property type="match status" value="1"/>
</dbReference>
<name>A0ABV8QAR7_9GAMM</name>
<feature type="transmembrane region" description="Helical" evidence="8">
    <location>
        <begin position="24"/>
        <end position="50"/>
    </location>
</feature>
<feature type="compositionally biased region" description="Basic and acidic residues" evidence="7">
    <location>
        <begin position="228"/>
        <end position="240"/>
    </location>
</feature>
<gene>
    <name evidence="10" type="ORF">ACFOZ5_00210</name>
</gene>
<protein>
    <submittedName>
        <fullName evidence="10">MotA/TolQ/ExbB proton channel family protein</fullName>
    </submittedName>
</protein>
<keyword evidence="3 8" id="KW-0812">Transmembrane</keyword>
<keyword evidence="4 8" id="KW-1133">Transmembrane helix</keyword>
<evidence type="ECO:0000256" key="1">
    <source>
        <dbReference type="ARBA" id="ARBA00004651"/>
    </source>
</evidence>
<dbReference type="EMBL" id="JBHSDI010000001">
    <property type="protein sequence ID" value="MFC4257446.1"/>
    <property type="molecule type" value="Genomic_DNA"/>
</dbReference>
<keyword evidence="11" id="KW-1185">Reference proteome</keyword>
<evidence type="ECO:0000256" key="2">
    <source>
        <dbReference type="ARBA" id="ARBA00022475"/>
    </source>
</evidence>
<comment type="caution">
    <text evidence="10">The sequence shown here is derived from an EMBL/GenBank/DDBJ whole genome shotgun (WGS) entry which is preliminary data.</text>
</comment>
<evidence type="ECO:0000256" key="8">
    <source>
        <dbReference type="SAM" id="Phobius"/>
    </source>
</evidence>
<evidence type="ECO:0000313" key="10">
    <source>
        <dbReference type="EMBL" id="MFC4257446.1"/>
    </source>
</evidence>
<dbReference type="Proteomes" id="UP001595798">
    <property type="component" value="Unassembled WGS sequence"/>
</dbReference>
<comment type="similarity">
    <text evidence="6">Belongs to the exbB/tolQ family.</text>
</comment>
<keyword evidence="6" id="KW-0653">Protein transport</keyword>
<dbReference type="InterPro" id="IPR050790">
    <property type="entry name" value="ExbB/TolQ_transport"/>
</dbReference>
<dbReference type="Pfam" id="PF01618">
    <property type="entry name" value="MotA_ExbB"/>
    <property type="match status" value="1"/>
</dbReference>
<keyword evidence="2" id="KW-1003">Cell membrane</keyword>
<accession>A0ABV8QAR7</accession>